<proteinExistence type="predicted"/>
<evidence type="ECO:0000313" key="2">
    <source>
        <dbReference type="EMBL" id="CAI9727111.1"/>
    </source>
</evidence>
<reference evidence="2" key="1">
    <citation type="submission" date="2023-08" db="EMBL/GenBank/DDBJ databases">
        <authorList>
            <person name="Alioto T."/>
            <person name="Alioto T."/>
            <person name="Gomez Garrido J."/>
        </authorList>
    </citation>
    <scope>NUCLEOTIDE SEQUENCE</scope>
</reference>
<dbReference type="Proteomes" id="UP001162480">
    <property type="component" value="Chromosome 8"/>
</dbReference>
<dbReference type="EMBL" id="OX597821">
    <property type="protein sequence ID" value="CAI9727111.1"/>
    <property type="molecule type" value="Genomic_DNA"/>
</dbReference>
<dbReference type="AlphaFoldDB" id="A0AA36B381"/>
<name>A0AA36B381_OCTVU</name>
<evidence type="ECO:0000313" key="3">
    <source>
        <dbReference type="Proteomes" id="UP001162480"/>
    </source>
</evidence>
<gene>
    <name evidence="2" type="ORF">OCTVUL_1B026619</name>
</gene>
<organism evidence="2 3">
    <name type="scientific">Octopus vulgaris</name>
    <name type="common">Common octopus</name>
    <dbReference type="NCBI Taxonomy" id="6645"/>
    <lineage>
        <taxon>Eukaryota</taxon>
        <taxon>Metazoa</taxon>
        <taxon>Spiralia</taxon>
        <taxon>Lophotrochozoa</taxon>
        <taxon>Mollusca</taxon>
        <taxon>Cephalopoda</taxon>
        <taxon>Coleoidea</taxon>
        <taxon>Octopodiformes</taxon>
        <taxon>Octopoda</taxon>
        <taxon>Incirrata</taxon>
        <taxon>Octopodidae</taxon>
        <taxon>Octopus</taxon>
    </lineage>
</organism>
<keyword evidence="3" id="KW-1185">Reference proteome</keyword>
<accession>A0AA36B381</accession>
<sequence length="101" mass="11698">MFVLGHEFQSDDTQNRPPVGIKCINGERKIASLNCKKRYHEDENRNFKPEREQDFAFTKTDQTSVSYSPCDSHYKVTTDITSLTKEKNARIKEKQVICAVL</sequence>
<protein>
    <submittedName>
        <fullName evidence="2">Uncharacterized protein</fullName>
    </submittedName>
</protein>
<evidence type="ECO:0000256" key="1">
    <source>
        <dbReference type="SAM" id="MobiDB-lite"/>
    </source>
</evidence>
<feature type="region of interest" description="Disordered" evidence="1">
    <location>
        <begin position="1"/>
        <end position="20"/>
    </location>
</feature>